<dbReference type="EMBL" id="ASSO01000014">
    <property type="protein sequence ID" value="EOS05124.1"/>
    <property type="molecule type" value="Genomic_DNA"/>
</dbReference>
<dbReference type="RefSeq" id="WP_016274483.1">
    <property type="nucleotide sequence ID" value="NZ_KE159491.1"/>
</dbReference>
<evidence type="ECO:0000313" key="2">
    <source>
        <dbReference type="EMBL" id="EOS05124.1"/>
    </source>
</evidence>
<dbReference type="InterPro" id="IPR050678">
    <property type="entry name" value="DNA_Partitioning_ATPase"/>
</dbReference>
<dbReference type="PANTHER" id="PTHR13696:SF99">
    <property type="entry name" value="COBYRINIC ACID AC-DIAMIDE SYNTHASE"/>
    <property type="match status" value="1"/>
</dbReference>
<dbReference type="PATRIC" id="fig|1235787.3.peg.4119"/>
<proteinExistence type="predicted"/>
<reference evidence="2 3" key="1">
    <citation type="submission" date="2013-04" db="EMBL/GenBank/DDBJ databases">
        <title>The Genome Sequence of Bacteroides uniformis dnLKV2.</title>
        <authorList>
            <consortium name="The Broad Institute Genomics Platform"/>
            <consortium name="The Broad Institute Genome Sequencing Center for Infectious Disease"/>
            <person name="Earl A."/>
            <person name="Xavier R."/>
            <person name="Kuhn K."/>
            <person name="Stappenbeck T."/>
            <person name="Walker B."/>
            <person name="Young S."/>
            <person name="Zeng Q."/>
            <person name="Gargeya S."/>
            <person name="Fitzgerald M."/>
            <person name="Haas B."/>
            <person name="Abouelleil A."/>
            <person name="Allen A.W."/>
            <person name="Alvarado L."/>
            <person name="Arachchi H.M."/>
            <person name="Berlin A.M."/>
            <person name="Chapman S.B."/>
            <person name="Gainer-Dewar J."/>
            <person name="Goldberg J."/>
            <person name="Griggs A."/>
            <person name="Gujja S."/>
            <person name="Hansen M."/>
            <person name="Howarth C."/>
            <person name="Imamovic A."/>
            <person name="Ireland A."/>
            <person name="Larimer J."/>
            <person name="McCowan C."/>
            <person name="Murphy C."/>
            <person name="Pearson M."/>
            <person name="Poon T.W."/>
            <person name="Priest M."/>
            <person name="Roberts A."/>
            <person name="Saif S."/>
            <person name="Shea T."/>
            <person name="Sisk P."/>
            <person name="Sykes S."/>
            <person name="Wortman J."/>
            <person name="Nusbaum C."/>
            <person name="Birren B."/>
        </authorList>
    </citation>
    <scope>NUCLEOTIDE SEQUENCE [LARGE SCALE GENOMIC DNA]</scope>
    <source>
        <strain evidence="3">dnLKV2</strain>
    </source>
</reference>
<dbReference type="Gene3D" id="3.40.50.300">
    <property type="entry name" value="P-loop containing nucleotide triphosphate hydrolases"/>
    <property type="match status" value="1"/>
</dbReference>
<dbReference type="InterPro" id="IPR025669">
    <property type="entry name" value="AAA_dom"/>
</dbReference>
<evidence type="ECO:0000259" key="1">
    <source>
        <dbReference type="Pfam" id="PF13614"/>
    </source>
</evidence>
<dbReference type="HOGENOM" id="CLU_037612_1_4_10"/>
<dbReference type="SUPFAM" id="SSF52540">
    <property type="entry name" value="P-loop containing nucleoside triphosphate hydrolases"/>
    <property type="match status" value="1"/>
</dbReference>
<evidence type="ECO:0000313" key="3">
    <source>
        <dbReference type="Proteomes" id="UP000014212"/>
    </source>
</evidence>
<dbReference type="FunFam" id="3.40.50.300:FF:000285">
    <property type="entry name" value="Sporulation initiation inhibitor Soj"/>
    <property type="match status" value="1"/>
</dbReference>
<comment type="caution">
    <text evidence="2">The sequence shown here is derived from an EMBL/GenBank/DDBJ whole genome shotgun (WGS) entry which is preliminary data.</text>
</comment>
<dbReference type="PANTHER" id="PTHR13696">
    <property type="entry name" value="P-LOOP CONTAINING NUCLEOSIDE TRIPHOSPHATE HYDROLASE"/>
    <property type="match status" value="1"/>
</dbReference>
<dbReference type="Proteomes" id="UP000014212">
    <property type="component" value="Unassembled WGS sequence"/>
</dbReference>
<feature type="domain" description="AAA" evidence="1">
    <location>
        <begin position="2"/>
        <end position="173"/>
    </location>
</feature>
<dbReference type="InterPro" id="IPR027417">
    <property type="entry name" value="P-loop_NTPase"/>
</dbReference>
<accession>R9HMI5</accession>
<sequence>MAKVIAVINHKGGVGKTATTANLGAALKMRGHKVLLVDMDAQANLTESLGISTELDNTIYQAMRGKMPLPIIKNEDGLDIVPSCLDMSAIEMEIIQKYAREQIVHKLIEPIRNDYDYILIDCPPSLSILTINAMTAANCVIIPVEAEYLAMRGMGRLTNVINDVKCNMNPGLYIAGILITLYDGRKNFNQDIRDIIRETFQGDVFDTAIRNNVSIGEATAAKHDIFHYAPKSSGAEDYNAFCEEFLERESKRIN</sequence>
<dbReference type="PIRSF" id="PIRSF009320">
    <property type="entry name" value="Nuc_binding_HP_1000"/>
    <property type="match status" value="1"/>
</dbReference>
<name>R9HMI5_BACUN</name>
<gene>
    <name evidence="2" type="ORF">C801_04055</name>
</gene>
<dbReference type="CDD" id="cd02042">
    <property type="entry name" value="ParAB_family"/>
    <property type="match status" value="1"/>
</dbReference>
<organism evidence="2 3">
    <name type="scientific">Bacteroides uniformis dnLKV2</name>
    <dbReference type="NCBI Taxonomy" id="1235787"/>
    <lineage>
        <taxon>Bacteria</taxon>
        <taxon>Pseudomonadati</taxon>
        <taxon>Bacteroidota</taxon>
        <taxon>Bacteroidia</taxon>
        <taxon>Bacteroidales</taxon>
        <taxon>Bacteroidaceae</taxon>
        <taxon>Bacteroides</taxon>
    </lineage>
</organism>
<dbReference type="Pfam" id="PF13614">
    <property type="entry name" value="AAA_31"/>
    <property type="match status" value="1"/>
</dbReference>
<protein>
    <submittedName>
        <fullName evidence="2">Cellulose synthase operon protein YhjQ</fullName>
    </submittedName>
</protein>
<dbReference type="AlphaFoldDB" id="R9HMI5"/>